<protein>
    <recommendedName>
        <fullName evidence="2">SCP-2 sterol transfer family protein</fullName>
    </recommendedName>
</protein>
<proteinExistence type="predicted"/>
<name>A0A3B1A226_9ZZZZ</name>
<dbReference type="EMBL" id="UOFT01000048">
    <property type="protein sequence ID" value="VAW95630.1"/>
    <property type="molecule type" value="Genomic_DNA"/>
</dbReference>
<sequence>MVVDLFSKEWMVRFQNEWNNEPELARDLAHIKFNSNIAYGFKGEPDPRGIIQVVKGKVTSAVDYDAELCDWEINWDLRAEPEDWQSWFKNPPGMIAVGMAYTSGKLVFKQGDYAAMIKDPRIAGPFVKSFSVMARVWM</sequence>
<accession>A0A3B1A226</accession>
<gene>
    <name evidence="1" type="ORF">MNBD_GAMMA23-1145</name>
</gene>
<organism evidence="1">
    <name type="scientific">hydrothermal vent metagenome</name>
    <dbReference type="NCBI Taxonomy" id="652676"/>
    <lineage>
        <taxon>unclassified sequences</taxon>
        <taxon>metagenomes</taxon>
        <taxon>ecological metagenomes</taxon>
    </lineage>
</organism>
<evidence type="ECO:0000313" key="1">
    <source>
        <dbReference type="EMBL" id="VAW95630.1"/>
    </source>
</evidence>
<reference evidence="1" key="1">
    <citation type="submission" date="2018-06" db="EMBL/GenBank/DDBJ databases">
        <authorList>
            <person name="Zhirakovskaya E."/>
        </authorList>
    </citation>
    <scope>NUCLEOTIDE SEQUENCE</scope>
</reference>
<dbReference type="AlphaFoldDB" id="A0A3B1A226"/>
<dbReference type="InterPro" id="IPR036527">
    <property type="entry name" value="SCP2_sterol-bd_dom_sf"/>
</dbReference>
<evidence type="ECO:0008006" key="2">
    <source>
        <dbReference type="Google" id="ProtNLM"/>
    </source>
</evidence>
<dbReference type="Gene3D" id="3.30.1050.10">
    <property type="entry name" value="SCP2 sterol-binding domain"/>
    <property type="match status" value="1"/>
</dbReference>
<dbReference type="SUPFAM" id="SSF55718">
    <property type="entry name" value="SCP-like"/>
    <property type="match status" value="1"/>
</dbReference>